<organism evidence="3 4">
    <name type="scientific">Trema orientale</name>
    <name type="common">Charcoal tree</name>
    <name type="synonym">Celtis orientalis</name>
    <dbReference type="NCBI Taxonomy" id="63057"/>
    <lineage>
        <taxon>Eukaryota</taxon>
        <taxon>Viridiplantae</taxon>
        <taxon>Streptophyta</taxon>
        <taxon>Embryophyta</taxon>
        <taxon>Tracheophyta</taxon>
        <taxon>Spermatophyta</taxon>
        <taxon>Magnoliopsida</taxon>
        <taxon>eudicotyledons</taxon>
        <taxon>Gunneridae</taxon>
        <taxon>Pentapetalae</taxon>
        <taxon>rosids</taxon>
        <taxon>fabids</taxon>
        <taxon>Rosales</taxon>
        <taxon>Cannabaceae</taxon>
        <taxon>Trema</taxon>
    </lineage>
</organism>
<dbReference type="EMBL" id="JXTC01000062">
    <property type="protein sequence ID" value="PON92752.1"/>
    <property type="molecule type" value="Genomic_DNA"/>
</dbReference>
<dbReference type="PANTHER" id="PTHR46033">
    <property type="entry name" value="PROTEIN MAIN-LIKE 2"/>
    <property type="match status" value="1"/>
</dbReference>
<dbReference type="Pfam" id="PF10536">
    <property type="entry name" value="PMD"/>
    <property type="match status" value="1"/>
</dbReference>
<feature type="domain" description="Aminotransferase-like plant mobile" evidence="2">
    <location>
        <begin position="50"/>
        <end position="276"/>
    </location>
</feature>
<dbReference type="GO" id="GO:0008483">
    <property type="term" value="F:transaminase activity"/>
    <property type="evidence" value="ECO:0007669"/>
    <property type="project" value="UniProtKB-KW"/>
</dbReference>
<accession>A0A2P5F4P2</accession>
<dbReference type="PANTHER" id="PTHR46033:SF8">
    <property type="entry name" value="PROTEIN MAINTENANCE OF MERISTEMS-LIKE"/>
    <property type="match status" value="1"/>
</dbReference>
<feature type="coiled-coil region" evidence="1">
    <location>
        <begin position="403"/>
        <end position="475"/>
    </location>
</feature>
<name>A0A2P5F4P2_TREOI</name>
<gene>
    <name evidence="3" type="ORF">TorRG33x02_113500</name>
</gene>
<evidence type="ECO:0000259" key="2">
    <source>
        <dbReference type="Pfam" id="PF10536"/>
    </source>
</evidence>
<keyword evidence="3" id="KW-0032">Aminotransferase</keyword>
<keyword evidence="1" id="KW-0175">Coiled coil</keyword>
<reference evidence="4" key="1">
    <citation type="submission" date="2016-06" db="EMBL/GenBank/DDBJ databases">
        <title>Parallel loss of symbiosis genes in relatives of nitrogen-fixing non-legume Parasponia.</title>
        <authorList>
            <person name="Van Velzen R."/>
            <person name="Holmer R."/>
            <person name="Bu F."/>
            <person name="Rutten L."/>
            <person name="Van Zeijl A."/>
            <person name="Liu W."/>
            <person name="Santuari L."/>
            <person name="Cao Q."/>
            <person name="Sharma T."/>
            <person name="Shen D."/>
            <person name="Roswanjaya Y."/>
            <person name="Wardhani T."/>
            <person name="Kalhor M.S."/>
            <person name="Jansen J."/>
            <person name="Van den Hoogen J."/>
            <person name="Gungor B."/>
            <person name="Hartog M."/>
            <person name="Hontelez J."/>
            <person name="Verver J."/>
            <person name="Yang W.-C."/>
            <person name="Schijlen E."/>
            <person name="Repin R."/>
            <person name="Schilthuizen M."/>
            <person name="Schranz E."/>
            <person name="Heidstra R."/>
            <person name="Miyata K."/>
            <person name="Fedorova E."/>
            <person name="Kohlen W."/>
            <person name="Bisseling T."/>
            <person name="Smit S."/>
            <person name="Geurts R."/>
        </authorList>
    </citation>
    <scope>NUCLEOTIDE SEQUENCE [LARGE SCALE GENOMIC DNA]</scope>
    <source>
        <strain evidence="4">cv. RG33-2</strain>
    </source>
</reference>
<comment type="caution">
    <text evidence="3">The sequence shown here is derived from an EMBL/GenBank/DDBJ whole genome shotgun (WGS) entry which is preliminary data.</text>
</comment>
<evidence type="ECO:0000313" key="3">
    <source>
        <dbReference type="EMBL" id="PON92752.1"/>
    </source>
</evidence>
<dbReference type="InParanoid" id="A0A2P5F4P2"/>
<proteinExistence type="predicted"/>
<dbReference type="InterPro" id="IPR044824">
    <property type="entry name" value="MAIN-like"/>
</dbReference>
<dbReference type="OrthoDB" id="684301at2759"/>
<evidence type="ECO:0000256" key="1">
    <source>
        <dbReference type="SAM" id="Coils"/>
    </source>
</evidence>
<dbReference type="GO" id="GO:0010073">
    <property type="term" value="P:meristem maintenance"/>
    <property type="evidence" value="ECO:0007669"/>
    <property type="project" value="InterPro"/>
</dbReference>
<dbReference type="Proteomes" id="UP000237000">
    <property type="component" value="Unassembled WGS sequence"/>
</dbReference>
<dbReference type="AlphaFoldDB" id="A0A2P5F4P2"/>
<keyword evidence="3" id="KW-0808">Transferase</keyword>
<dbReference type="STRING" id="63057.A0A2P5F4P2"/>
<sequence>MVKAARKSSIAATDARNSTGNFSTRFSLPSFLKQVTRLSDNQRAVLEKLGFGNLLLIPNQRLNKNLLDELMRRWDIDRQAFLLPQGEIRLSLLDVALVLGLRVVGSPVILNDKEPFIDQESKYGAVIWKRKITVSSLESKLDSFCGICDDDFVRTFLLYTFGTFLFPNANGTVDSRYLSLLRYVDNICQFAWGAAVLKDLFSWLHQRKMMNVQYVGGCLLFLQMWSFEHIDIARPSLLGSSVAFPRVCQWDKSRSLNRQQIVSKFKDLQDHQVTWELQPTSLESEVGIIKELLEAQSSGKEHSEAENSCIVFPIVTDNDLGAIPQTMNPLVIEVETGSERSSMNEGQSERDINLDKLADSVSEVFTDVIECPSTSGCISKMHKQPKPVALPNDASVIIVIGDEEDLRTRVRTLEEKNMELEKEIHELRRENGLLRNNMLSGSRLEEKNVQLMREIDELRRENQCLSLSANELVVRLEKLVFYEDISVSEDSKPTQD</sequence>
<protein>
    <submittedName>
        <fullName evidence="3">Aminotransferase-like mobile domain containing protein</fullName>
    </submittedName>
</protein>
<evidence type="ECO:0000313" key="4">
    <source>
        <dbReference type="Proteomes" id="UP000237000"/>
    </source>
</evidence>
<dbReference type="InterPro" id="IPR019557">
    <property type="entry name" value="AminoTfrase-like_pln_mobile"/>
</dbReference>
<keyword evidence="4" id="KW-1185">Reference proteome</keyword>